<dbReference type="Proteomes" id="UP000600918">
    <property type="component" value="Unassembled WGS sequence"/>
</dbReference>
<keyword evidence="4" id="KW-1185">Reference proteome</keyword>
<dbReference type="EMBL" id="JACSDY010000014">
    <property type="protein sequence ID" value="KAF7408958.1"/>
    <property type="molecule type" value="Genomic_DNA"/>
</dbReference>
<reference evidence="3" key="1">
    <citation type="journal article" date="2020" name="G3 (Bethesda)">
        <title>High-Quality Assemblies for Three Invasive Social Wasps from the &lt;i&gt;Vespula&lt;/i&gt; Genus.</title>
        <authorList>
            <person name="Harrop T.W.R."/>
            <person name="Guhlin J."/>
            <person name="McLaughlin G.M."/>
            <person name="Permina E."/>
            <person name="Stockwell P."/>
            <person name="Gilligan J."/>
            <person name="Le Lec M.F."/>
            <person name="Gruber M.A.M."/>
            <person name="Quinn O."/>
            <person name="Lovegrove M."/>
            <person name="Duncan E.J."/>
            <person name="Remnant E.J."/>
            <person name="Van Eeckhoven J."/>
            <person name="Graham B."/>
            <person name="Knapp R.A."/>
            <person name="Langford K.W."/>
            <person name="Kronenberg Z."/>
            <person name="Press M.O."/>
            <person name="Eacker S.M."/>
            <person name="Wilson-Rankin E.E."/>
            <person name="Purcell J."/>
            <person name="Lester P.J."/>
            <person name="Dearden P.K."/>
        </authorList>
    </citation>
    <scope>NUCLEOTIDE SEQUENCE</scope>
    <source>
        <strain evidence="3">Volc-1</strain>
    </source>
</reference>
<feature type="chain" id="PRO_5032674360" evidence="2">
    <location>
        <begin position="24"/>
        <end position="107"/>
    </location>
</feature>
<protein>
    <submittedName>
        <fullName evidence="3">Uncharacterized protein</fullName>
    </submittedName>
</protein>
<accession>A0A834KLK0</accession>
<sequence>MARIRSRQTIMILGYLAIGIVLAQNPVDEKTTFEAAFQGSNGSNGRRKGEDEEARKKRKFALAECLRSLLIIPRSLKFVFLLRKEQCRFLLRRREVSKSESNERRAC</sequence>
<feature type="signal peptide" evidence="2">
    <location>
        <begin position="1"/>
        <end position="23"/>
    </location>
</feature>
<dbReference type="AlphaFoldDB" id="A0A834KLK0"/>
<comment type="caution">
    <text evidence="3">The sequence shown here is derived from an EMBL/GenBank/DDBJ whole genome shotgun (WGS) entry which is preliminary data.</text>
</comment>
<feature type="region of interest" description="Disordered" evidence="1">
    <location>
        <begin position="34"/>
        <end position="53"/>
    </location>
</feature>
<evidence type="ECO:0000256" key="2">
    <source>
        <dbReference type="SAM" id="SignalP"/>
    </source>
</evidence>
<gene>
    <name evidence="3" type="ORF">H0235_013810</name>
</gene>
<name>A0A834KLK0_VESPE</name>
<proteinExistence type="predicted"/>
<keyword evidence="2" id="KW-0732">Signal</keyword>
<evidence type="ECO:0000313" key="3">
    <source>
        <dbReference type="EMBL" id="KAF7408958.1"/>
    </source>
</evidence>
<evidence type="ECO:0000256" key="1">
    <source>
        <dbReference type="SAM" id="MobiDB-lite"/>
    </source>
</evidence>
<evidence type="ECO:0000313" key="4">
    <source>
        <dbReference type="Proteomes" id="UP000600918"/>
    </source>
</evidence>
<organism evidence="3 4">
    <name type="scientific">Vespula pensylvanica</name>
    <name type="common">Western yellow jacket</name>
    <name type="synonym">Wasp</name>
    <dbReference type="NCBI Taxonomy" id="30213"/>
    <lineage>
        <taxon>Eukaryota</taxon>
        <taxon>Metazoa</taxon>
        <taxon>Ecdysozoa</taxon>
        <taxon>Arthropoda</taxon>
        <taxon>Hexapoda</taxon>
        <taxon>Insecta</taxon>
        <taxon>Pterygota</taxon>
        <taxon>Neoptera</taxon>
        <taxon>Endopterygota</taxon>
        <taxon>Hymenoptera</taxon>
        <taxon>Apocrita</taxon>
        <taxon>Aculeata</taxon>
        <taxon>Vespoidea</taxon>
        <taxon>Vespidae</taxon>
        <taxon>Vespinae</taxon>
        <taxon>Vespula</taxon>
    </lineage>
</organism>